<dbReference type="Proteomes" id="UP000298111">
    <property type="component" value="Unassembled WGS sequence"/>
</dbReference>
<feature type="domain" description="Pyrrolo-quinoline quinone repeat" evidence="1">
    <location>
        <begin position="142"/>
        <end position="279"/>
    </location>
</feature>
<dbReference type="PANTHER" id="PTHR34512">
    <property type="entry name" value="CELL SURFACE PROTEIN"/>
    <property type="match status" value="1"/>
</dbReference>
<dbReference type="InterPro" id="IPR011044">
    <property type="entry name" value="Quino_amine_DH_bsu"/>
</dbReference>
<dbReference type="SUPFAM" id="SSF50969">
    <property type="entry name" value="YVTN repeat-like/Quinoprotein amine dehydrogenase"/>
    <property type="match status" value="1"/>
</dbReference>
<dbReference type="InterPro" id="IPR015943">
    <property type="entry name" value="WD40/YVTN_repeat-like_dom_sf"/>
</dbReference>
<name>A0A8H1QSU3_9ACTN</name>
<gene>
    <name evidence="2" type="ORF">D8771_09945</name>
</gene>
<evidence type="ECO:0000313" key="2">
    <source>
        <dbReference type="EMBL" id="TGG85689.1"/>
    </source>
</evidence>
<evidence type="ECO:0000259" key="1">
    <source>
        <dbReference type="Pfam" id="PF13360"/>
    </source>
</evidence>
<dbReference type="InterPro" id="IPR002372">
    <property type="entry name" value="PQQ_rpt_dom"/>
</dbReference>
<accession>A0A8H1QSU3</accession>
<proteinExistence type="predicted"/>
<dbReference type="Pfam" id="PF13360">
    <property type="entry name" value="PQQ_2"/>
    <property type="match status" value="2"/>
</dbReference>
<comment type="caution">
    <text evidence="2">The sequence shown here is derived from an EMBL/GenBank/DDBJ whole genome shotgun (WGS) entry which is preliminary data.</text>
</comment>
<dbReference type="PANTHER" id="PTHR34512:SF30">
    <property type="entry name" value="OUTER MEMBRANE PROTEIN ASSEMBLY FACTOR BAMB"/>
    <property type="match status" value="1"/>
</dbReference>
<dbReference type="EMBL" id="RCIY01000044">
    <property type="protein sequence ID" value="TGG85689.1"/>
    <property type="molecule type" value="Genomic_DNA"/>
</dbReference>
<dbReference type="Gene3D" id="2.130.10.10">
    <property type="entry name" value="YVTN repeat-like/Quinoprotein amine dehydrogenase"/>
    <property type="match status" value="1"/>
</dbReference>
<reference evidence="2 3" key="1">
    <citation type="submission" date="2018-10" db="EMBL/GenBank/DDBJ databases">
        <title>Isolation of pseudouridimycin from Streptomyces albus DSM 40763.</title>
        <authorList>
            <person name="Rosenqvist P."/>
            <person name="Metsae-Ketelae M."/>
            <person name="Virta P."/>
        </authorList>
    </citation>
    <scope>NUCLEOTIDE SEQUENCE [LARGE SCALE GENOMIC DNA]</scope>
    <source>
        <strain evidence="2 3">DSM 40763</strain>
    </source>
</reference>
<organism evidence="2 3">
    <name type="scientific">Streptomyces albus</name>
    <dbReference type="NCBI Taxonomy" id="1888"/>
    <lineage>
        <taxon>Bacteria</taxon>
        <taxon>Bacillati</taxon>
        <taxon>Actinomycetota</taxon>
        <taxon>Actinomycetes</taxon>
        <taxon>Kitasatosporales</taxon>
        <taxon>Streptomycetaceae</taxon>
        <taxon>Streptomyces</taxon>
    </lineage>
</organism>
<protein>
    <recommendedName>
        <fullName evidence="1">Pyrrolo-quinoline quinone repeat domain-containing protein</fullName>
    </recommendedName>
</protein>
<feature type="domain" description="Pyrrolo-quinoline quinone repeat" evidence="1">
    <location>
        <begin position="2"/>
        <end position="106"/>
    </location>
</feature>
<dbReference type="Gene3D" id="2.40.128.630">
    <property type="match status" value="1"/>
</dbReference>
<dbReference type="AlphaFoldDB" id="A0A8H1QSU3"/>
<sequence length="285" mass="30335">MALDPHDGSTTWRARRYRRGGDRPWTAVLAAHGGIVWLAVGERSGGRDRRRTVVAHDIASGRELWSSPLPAGFRAAHLLGDFLVVVTGADGEPRRCTVLDRRTGRTRSARACGSGHAETATAVAEPATLVAATGSTLRGYALTASGGTEWKVKAKGGLDDKSAYFGVPVPRGRRIYIADTSHVVHRIDAGSGEVEWRAQPSDALRPTARNAAPDVSLTPDGEVLLCAGDFEADAFDAADGTLLWRFTDLPPSSRKVAGRRRVAAGDRHVLVVSGRGVHALPLDRA</sequence>
<evidence type="ECO:0000313" key="3">
    <source>
        <dbReference type="Proteomes" id="UP000298111"/>
    </source>
</evidence>